<dbReference type="InterPro" id="IPR010710">
    <property type="entry name" value="DUF1289"/>
</dbReference>
<protein>
    <recommendedName>
        <fullName evidence="2">DUF1289 domain-containing protein</fullName>
    </recommendedName>
</protein>
<dbReference type="AlphaFoldDB" id="A0A382ZUU4"/>
<dbReference type="Pfam" id="PF06945">
    <property type="entry name" value="DUF1289"/>
    <property type="match status" value="1"/>
</dbReference>
<organism evidence="1">
    <name type="scientific">marine metagenome</name>
    <dbReference type="NCBI Taxonomy" id="408172"/>
    <lineage>
        <taxon>unclassified sequences</taxon>
        <taxon>metagenomes</taxon>
        <taxon>ecological metagenomes</taxon>
    </lineage>
</organism>
<proteinExistence type="predicted"/>
<evidence type="ECO:0008006" key="2">
    <source>
        <dbReference type="Google" id="ProtNLM"/>
    </source>
</evidence>
<evidence type="ECO:0000313" key="1">
    <source>
        <dbReference type="EMBL" id="SVD98448.1"/>
    </source>
</evidence>
<reference evidence="1" key="1">
    <citation type="submission" date="2018-05" db="EMBL/GenBank/DDBJ databases">
        <authorList>
            <person name="Lanie J.A."/>
            <person name="Ng W.-L."/>
            <person name="Kazmierczak K.M."/>
            <person name="Andrzejewski T.M."/>
            <person name="Davidsen T.M."/>
            <person name="Wayne K.J."/>
            <person name="Tettelin H."/>
            <person name="Glass J.I."/>
            <person name="Rusch D."/>
            <person name="Podicherti R."/>
            <person name="Tsui H.-C.T."/>
            <person name="Winkler M.E."/>
        </authorList>
    </citation>
    <scope>NUCLEOTIDE SEQUENCE</scope>
</reference>
<gene>
    <name evidence="1" type="ORF">METZ01_LOCUS451302</name>
</gene>
<dbReference type="EMBL" id="UINC01186291">
    <property type="protein sequence ID" value="SVD98448.1"/>
    <property type="molecule type" value="Genomic_DNA"/>
</dbReference>
<accession>A0A382ZUU4</accession>
<name>A0A382ZUU4_9ZZZZ</name>
<feature type="non-terminal residue" evidence="1">
    <location>
        <position position="1"/>
    </location>
</feature>
<sequence length="44" mass="5051">VTGYCRGCSRTLEEISEWTHYSDDEAHALLQELEQRDPLAPESD</sequence>